<evidence type="ECO:0000256" key="3">
    <source>
        <dbReference type="ARBA" id="ARBA00004651"/>
    </source>
</evidence>
<dbReference type="SMART" id="SM00304">
    <property type="entry name" value="HAMP"/>
    <property type="match status" value="1"/>
</dbReference>
<keyword evidence="10" id="KW-0418">Kinase</keyword>
<dbReference type="Gene3D" id="1.10.8.500">
    <property type="entry name" value="HAMP domain in histidine kinase"/>
    <property type="match status" value="1"/>
</dbReference>
<dbReference type="PANTHER" id="PTHR45528">
    <property type="entry name" value="SENSOR HISTIDINE KINASE CPXA"/>
    <property type="match status" value="1"/>
</dbReference>
<dbReference type="CDD" id="cd06225">
    <property type="entry name" value="HAMP"/>
    <property type="match status" value="1"/>
</dbReference>
<keyword evidence="19" id="KW-1185">Reference proteome</keyword>
<gene>
    <name evidence="18" type="ORF">BTO28_02520</name>
</gene>
<evidence type="ECO:0000256" key="13">
    <source>
        <dbReference type="ARBA" id="ARBA00023012"/>
    </source>
</evidence>
<dbReference type="GO" id="GO:0005524">
    <property type="term" value="F:ATP binding"/>
    <property type="evidence" value="ECO:0007669"/>
    <property type="project" value="UniProtKB-KW"/>
</dbReference>
<dbReference type="InterPro" id="IPR036890">
    <property type="entry name" value="HATPase_C_sf"/>
</dbReference>
<evidence type="ECO:0000256" key="5">
    <source>
        <dbReference type="ARBA" id="ARBA00022475"/>
    </source>
</evidence>
<evidence type="ECO:0000256" key="7">
    <source>
        <dbReference type="ARBA" id="ARBA00022679"/>
    </source>
</evidence>
<dbReference type="SUPFAM" id="SSF158472">
    <property type="entry name" value="HAMP domain-like"/>
    <property type="match status" value="1"/>
</dbReference>
<evidence type="ECO:0000256" key="2">
    <source>
        <dbReference type="ARBA" id="ARBA00004314"/>
    </source>
</evidence>
<feature type="transmembrane region" description="Helical" evidence="15">
    <location>
        <begin position="6"/>
        <end position="28"/>
    </location>
</feature>
<dbReference type="InterPro" id="IPR004358">
    <property type="entry name" value="Sig_transdc_His_kin-like_C"/>
</dbReference>
<dbReference type="SMART" id="SM00388">
    <property type="entry name" value="HisKA"/>
    <property type="match status" value="1"/>
</dbReference>
<dbReference type="PROSITE" id="PS50885">
    <property type="entry name" value="HAMP"/>
    <property type="match status" value="1"/>
</dbReference>
<evidence type="ECO:0000259" key="16">
    <source>
        <dbReference type="PROSITE" id="PS50109"/>
    </source>
</evidence>
<reference evidence="18 19" key="1">
    <citation type="submission" date="2016-12" db="EMBL/GenBank/DDBJ databases">
        <title>Domibacillus sp. SAB 38T whole genome sequencing.</title>
        <authorList>
            <person name="Verma A."/>
            <person name="Ojha A.K."/>
            <person name="Krishnamurthi S."/>
        </authorList>
    </citation>
    <scope>NUCLEOTIDE SEQUENCE [LARGE SCALE GENOMIC DNA]</scope>
    <source>
        <strain evidence="18 19">SAB 38</strain>
    </source>
</reference>
<dbReference type="InterPro" id="IPR003660">
    <property type="entry name" value="HAMP_dom"/>
</dbReference>
<dbReference type="OrthoDB" id="9813151at2"/>
<dbReference type="InterPro" id="IPR003594">
    <property type="entry name" value="HATPase_dom"/>
</dbReference>
<dbReference type="PROSITE" id="PS50109">
    <property type="entry name" value="HIS_KIN"/>
    <property type="match status" value="1"/>
</dbReference>
<evidence type="ECO:0000256" key="1">
    <source>
        <dbReference type="ARBA" id="ARBA00000085"/>
    </source>
</evidence>
<keyword evidence="14 15" id="KW-0472">Membrane</keyword>
<dbReference type="InterPro" id="IPR050398">
    <property type="entry name" value="HssS/ArlS-like"/>
</dbReference>
<dbReference type="FunFam" id="1.10.287.130:FF:000001">
    <property type="entry name" value="Two-component sensor histidine kinase"/>
    <property type="match status" value="1"/>
</dbReference>
<evidence type="ECO:0000256" key="8">
    <source>
        <dbReference type="ARBA" id="ARBA00022692"/>
    </source>
</evidence>
<dbReference type="SUPFAM" id="SSF47384">
    <property type="entry name" value="Homodimeric domain of signal transducing histidine kinase"/>
    <property type="match status" value="1"/>
</dbReference>
<keyword evidence="13" id="KW-0902">Two-component regulatory system</keyword>
<name>A0A1V2ABC9_9BACI</name>
<dbReference type="EC" id="2.7.13.3" evidence="4"/>
<evidence type="ECO:0000256" key="11">
    <source>
        <dbReference type="ARBA" id="ARBA00022840"/>
    </source>
</evidence>
<dbReference type="PRINTS" id="PR00344">
    <property type="entry name" value="BCTRLSENSOR"/>
</dbReference>
<dbReference type="EMBL" id="MSFI01000004">
    <property type="protein sequence ID" value="OMP68305.1"/>
    <property type="molecule type" value="Genomic_DNA"/>
</dbReference>
<keyword evidence="9" id="KW-0547">Nucleotide-binding</keyword>
<dbReference type="InterPro" id="IPR036097">
    <property type="entry name" value="HisK_dim/P_sf"/>
</dbReference>
<sequence length="461" mass="52325">MNYNGIVLKLGTTIMILFLSVLLPLGFFTDRIFLSVYSSQVHQKVNDLSRELVDILDEPNERQSDYYQKLSKVSGKELVIFDGHGKIVTNSNMEFKKGDNISSELLHILKHGQHFERNYVDNDTKEQFFIVGRPLMKGETFQGGIIVFSSIEEIHNIMHSLRNWIVMSIIGAVLLALGFTLFVSRKLSSPLIKMEQATRQIAKGQLDTEVQIKTRDEVGSLAQAINDLSVELNHYRKNRSELLANISHELRTPISYLRGYAQLIKLHRYRDKQELESYSAVIESESIRLAKLIEDLFELSKMEEGRINLYLQPVDVGEIIEQSIQKVTLKAKEKNLGLEYKIDQELPLIYSDGTRIQQVLFNLLENAVSYTEEGKVTVKALWTADFISISVTDTGNGIPNEDLPFIFDRFHRVEKSRSREMGGSGLGLAIVSEIVKLLKGSISVKSENGKGTEFLLKLPVK</sequence>
<dbReference type="Pfam" id="PF00512">
    <property type="entry name" value="HisKA"/>
    <property type="match status" value="1"/>
</dbReference>
<dbReference type="Gene3D" id="1.10.287.130">
    <property type="match status" value="1"/>
</dbReference>
<comment type="caution">
    <text evidence="18">The sequence shown here is derived from an EMBL/GenBank/DDBJ whole genome shotgun (WGS) entry which is preliminary data.</text>
</comment>
<dbReference type="GO" id="GO:0005886">
    <property type="term" value="C:plasma membrane"/>
    <property type="evidence" value="ECO:0007669"/>
    <property type="project" value="UniProtKB-SubCell"/>
</dbReference>
<dbReference type="Pfam" id="PF00672">
    <property type="entry name" value="HAMP"/>
    <property type="match status" value="1"/>
</dbReference>
<keyword evidence="8 15" id="KW-0812">Transmembrane</keyword>
<dbReference type="Gene3D" id="3.30.450.20">
    <property type="entry name" value="PAS domain"/>
    <property type="match status" value="1"/>
</dbReference>
<evidence type="ECO:0000256" key="6">
    <source>
        <dbReference type="ARBA" id="ARBA00022553"/>
    </source>
</evidence>
<dbReference type="Pfam" id="PF02518">
    <property type="entry name" value="HATPase_c"/>
    <property type="match status" value="1"/>
</dbReference>
<proteinExistence type="predicted"/>
<dbReference type="FunFam" id="3.30.565.10:FF:000023">
    <property type="entry name" value="PAS domain-containing sensor histidine kinase"/>
    <property type="match status" value="1"/>
</dbReference>
<keyword evidence="6" id="KW-0597">Phosphoprotein</keyword>
<evidence type="ECO:0000313" key="19">
    <source>
        <dbReference type="Proteomes" id="UP000188613"/>
    </source>
</evidence>
<accession>A0A1V2ABC9</accession>
<evidence type="ECO:0000313" key="18">
    <source>
        <dbReference type="EMBL" id="OMP68305.1"/>
    </source>
</evidence>
<dbReference type="InterPro" id="IPR003661">
    <property type="entry name" value="HisK_dim/P_dom"/>
</dbReference>
<dbReference type="AlphaFoldDB" id="A0A1V2ABC9"/>
<evidence type="ECO:0000256" key="12">
    <source>
        <dbReference type="ARBA" id="ARBA00022989"/>
    </source>
</evidence>
<keyword evidence="7" id="KW-0808">Transferase</keyword>
<dbReference type="InterPro" id="IPR005467">
    <property type="entry name" value="His_kinase_dom"/>
</dbReference>
<dbReference type="SUPFAM" id="SSF55874">
    <property type="entry name" value="ATPase domain of HSP90 chaperone/DNA topoisomerase II/histidine kinase"/>
    <property type="match status" value="1"/>
</dbReference>
<dbReference type="RefSeq" id="WP_076763733.1">
    <property type="nucleotide sequence ID" value="NZ_MSFI01000004.1"/>
</dbReference>
<dbReference type="STRING" id="1714355.BTO28_02520"/>
<dbReference type="Gene3D" id="3.30.565.10">
    <property type="entry name" value="Histidine kinase-like ATPase, C-terminal domain"/>
    <property type="match status" value="1"/>
</dbReference>
<organism evidence="18 19">
    <name type="scientific">Domibacillus epiphyticus</name>
    <dbReference type="NCBI Taxonomy" id="1714355"/>
    <lineage>
        <taxon>Bacteria</taxon>
        <taxon>Bacillati</taxon>
        <taxon>Bacillota</taxon>
        <taxon>Bacilli</taxon>
        <taxon>Bacillales</taxon>
        <taxon>Bacillaceae</taxon>
        <taxon>Domibacillus</taxon>
    </lineage>
</organism>
<dbReference type="GO" id="GO:0045121">
    <property type="term" value="C:membrane raft"/>
    <property type="evidence" value="ECO:0007669"/>
    <property type="project" value="UniProtKB-SubCell"/>
</dbReference>
<evidence type="ECO:0000256" key="14">
    <source>
        <dbReference type="ARBA" id="ARBA00023136"/>
    </source>
</evidence>
<dbReference type="GO" id="GO:0000155">
    <property type="term" value="F:phosphorelay sensor kinase activity"/>
    <property type="evidence" value="ECO:0007669"/>
    <property type="project" value="InterPro"/>
</dbReference>
<dbReference type="Proteomes" id="UP000188613">
    <property type="component" value="Unassembled WGS sequence"/>
</dbReference>
<feature type="transmembrane region" description="Helical" evidence="15">
    <location>
        <begin position="164"/>
        <end position="183"/>
    </location>
</feature>
<feature type="domain" description="Histidine kinase" evidence="16">
    <location>
        <begin position="245"/>
        <end position="461"/>
    </location>
</feature>
<protein>
    <recommendedName>
        <fullName evidence="4">histidine kinase</fullName>
        <ecNumber evidence="4">2.7.13.3</ecNumber>
    </recommendedName>
</protein>
<comment type="catalytic activity">
    <reaction evidence="1">
        <text>ATP + protein L-histidine = ADP + protein N-phospho-L-histidine.</text>
        <dbReference type="EC" id="2.7.13.3"/>
    </reaction>
</comment>
<evidence type="ECO:0000256" key="4">
    <source>
        <dbReference type="ARBA" id="ARBA00012438"/>
    </source>
</evidence>
<keyword evidence="5" id="KW-1003">Cell membrane</keyword>
<keyword evidence="12 15" id="KW-1133">Transmembrane helix</keyword>
<evidence type="ECO:0000256" key="15">
    <source>
        <dbReference type="SAM" id="Phobius"/>
    </source>
</evidence>
<comment type="subcellular location">
    <subcellularLocation>
        <location evidence="3">Cell membrane</location>
        <topology evidence="3">Multi-pass membrane protein</topology>
    </subcellularLocation>
    <subcellularLocation>
        <location evidence="2">Membrane raft</location>
        <topology evidence="2">Multi-pass membrane protein</topology>
    </subcellularLocation>
</comment>
<evidence type="ECO:0000256" key="10">
    <source>
        <dbReference type="ARBA" id="ARBA00022777"/>
    </source>
</evidence>
<dbReference type="CDD" id="cd00082">
    <property type="entry name" value="HisKA"/>
    <property type="match status" value="1"/>
</dbReference>
<dbReference type="PANTHER" id="PTHR45528:SF1">
    <property type="entry name" value="SENSOR HISTIDINE KINASE CPXA"/>
    <property type="match status" value="1"/>
</dbReference>
<evidence type="ECO:0000259" key="17">
    <source>
        <dbReference type="PROSITE" id="PS50885"/>
    </source>
</evidence>
<keyword evidence="11" id="KW-0067">ATP-binding</keyword>
<dbReference type="SMART" id="SM00387">
    <property type="entry name" value="HATPase_c"/>
    <property type="match status" value="1"/>
</dbReference>
<feature type="domain" description="HAMP" evidence="17">
    <location>
        <begin position="185"/>
        <end position="237"/>
    </location>
</feature>
<evidence type="ECO:0000256" key="9">
    <source>
        <dbReference type="ARBA" id="ARBA00022741"/>
    </source>
</evidence>